<dbReference type="InterPro" id="IPR001807">
    <property type="entry name" value="ClC"/>
</dbReference>
<keyword evidence="12" id="KW-1185">Reference proteome</keyword>
<dbReference type="CDD" id="cd00400">
    <property type="entry name" value="Voltage_gated_ClC"/>
    <property type="match status" value="1"/>
</dbReference>
<feature type="transmembrane region" description="Helical" evidence="10">
    <location>
        <begin position="38"/>
        <end position="58"/>
    </location>
</feature>
<keyword evidence="5" id="KW-0406">Ion transport</keyword>
<evidence type="ECO:0000256" key="7">
    <source>
        <dbReference type="ARBA" id="ARBA00023173"/>
    </source>
</evidence>
<evidence type="ECO:0000313" key="11">
    <source>
        <dbReference type="EMBL" id="MBW6531326.1"/>
    </source>
</evidence>
<evidence type="ECO:0000256" key="3">
    <source>
        <dbReference type="ARBA" id="ARBA00022692"/>
    </source>
</evidence>
<comment type="subcellular location">
    <subcellularLocation>
        <location evidence="1">Membrane</location>
        <topology evidence="1">Multi-pass membrane protein</topology>
    </subcellularLocation>
</comment>
<keyword evidence="2" id="KW-0813">Transport</keyword>
<dbReference type="PANTHER" id="PTHR43427">
    <property type="entry name" value="CHLORIDE CHANNEL PROTEIN CLC-E"/>
    <property type="match status" value="1"/>
</dbReference>
<evidence type="ECO:0000256" key="9">
    <source>
        <dbReference type="ARBA" id="ARBA00023303"/>
    </source>
</evidence>
<gene>
    <name evidence="11" type="ORF">KZ820_11325</name>
</gene>
<organism evidence="11 12">
    <name type="scientific">Sphingomonas citri</name>
    <dbReference type="NCBI Taxonomy" id="2862499"/>
    <lineage>
        <taxon>Bacteria</taxon>
        <taxon>Pseudomonadati</taxon>
        <taxon>Pseudomonadota</taxon>
        <taxon>Alphaproteobacteria</taxon>
        <taxon>Sphingomonadales</taxon>
        <taxon>Sphingomonadaceae</taxon>
        <taxon>Sphingomonas</taxon>
    </lineage>
</organism>
<dbReference type="Gene3D" id="3.10.580.10">
    <property type="entry name" value="CBS-domain"/>
    <property type="match status" value="1"/>
</dbReference>
<evidence type="ECO:0000256" key="8">
    <source>
        <dbReference type="ARBA" id="ARBA00023214"/>
    </source>
</evidence>
<dbReference type="Proteomes" id="UP000759103">
    <property type="component" value="Unassembled WGS sequence"/>
</dbReference>
<evidence type="ECO:0000256" key="10">
    <source>
        <dbReference type="SAM" id="Phobius"/>
    </source>
</evidence>
<feature type="transmembrane region" description="Helical" evidence="10">
    <location>
        <begin position="132"/>
        <end position="156"/>
    </location>
</feature>
<dbReference type="SUPFAM" id="SSF81340">
    <property type="entry name" value="Clc chloride channel"/>
    <property type="match status" value="1"/>
</dbReference>
<feature type="transmembrane region" description="Helical" evidence="10">
    <location>
        <begin position="276"/>
        <end position="298"/>
    </location>
</feature>
<keyword evidence="9" id="KW-0407">Ion channel</keyword>
<sequence>MGAGLLTVVQGALARALQHLLYRLPDDLRLSGVPALDGWQLLVLPLGGAVLVAFNRLVGARRRSLVDAVEANALHGGQLSARDSAIVSGQTILSNGFGASVGLEAAYAQLGGLIASASGRWLALRRIDVRTLVGAGAGAAIAAAFGAPLAGAFYAFEVVIGAYTPAAIAPVVAAALAGSQVAQRLGTVPYIVAVERGPAIHSFGYLVYGVLGVLCALVGIAIMRSVGAVEAQTRARLPAWSRPVIGGALLAGLAAVSPQVLSAGHSALHLDITASVPLAFVATILLTKALASIVSLGFGYRGGLFFASLFLGTLVGHLYAGALGWVAGESILDPGNAAMVGMAALAVAVIGAPFTMTMLVLEATGNFSLTGAVLAASLVSSTIVRQFFGYSFSTWRLHLRGETIRSARDVGWVKALTAGRMMRRQPNMVAGSTGAAEFRRRFPLGSTKRVIVLDEGGRYAGIVDPVAAHDGGVDDDTPVLTLVQGRGEVLRPEMDIRAVMACFDAAQREELAVVDEGGRVLGLLTEAHVRRRYGEELEKSQRELFGEV</sequence>
<feature type="transmembrane region" description="Helical" evidence="10">
    <location>
        <begin position="243"/>
        <end position="264"/>
    </location>
</feature>
<dbReference type="InterPro" id="IPR046342">
    <property type="entry name" value="CBS_dom_sf"/>
</dbReference>
<dbReference type="SUPFAM" id="SSF54631">
    <property type="entry name" value="CBS-domain pair"/>
    <property type="match status" value="1"/>
</dbReference>
<accession>A0ABS7BP13</accession>
<evidence type="ECO:0000313" key="12">
    <source>
        <dbReference type="Proteomes" id="UP000759103"/>
    </source>
</evidence>
<dbReference type="Pfam" id="PF00654">
    <property type="entry name" value="Voltage_CLC"/>
    <property type="match status" value="1"/>
</dbReference>
<evidence type="ECO:0000256" key="1">
    <source>
        <dbReference type="ARBA" id="ARBA00004141"/>
    </source>
</evidence>
<evidence type="ECO:0000256" key="5">
    <source>
        <dbReference type="ARBA" id="ARBA00023065"/>
    </source>
</evidence>
<proteinExistence type="predicted"/>
<name>A0ABS7BP13_9SPHN</name>
<evidence type="ECO:0000256" key="2">
    <source>
        <dbReference type="ARBA" id="ARBA00022448"/>
    </source>
</evidence>
<keyword evidence="3 10" id="KW-0812">Transmembrane</keyword>
<feature type="transmembrane region" description="Helical" evidence="10">
    <location>
        <begin position="367"/>
        <end position="388"/>
    </location>
</feature>
<dbReference type="Gene3D" id="1.10.3080.10">
    <property type="entry name" value="Clc chloride channel"/>
    <property type="match status" value="1"/>
</dbReference>
<dbReference type="InterPro" id="IPR014743">
    <property type="entry name" value="Cl-channel_core"/>
</dbReference>
<comment type="caution">
    <text evidence="11">The sequence shown here is derived from an EMBL/GenBank/DDBJ whole genome shotgun (WGS) entry which is preliminary data.</text>
</comment>
<dbReference type="PRINTS" id="PR00762">
    <property type="entry name" value="CLCHANNEL"/>
</dbReference>
<feature type="transmembrane region" description="Helical" evidence="10">
    <location>
        <begin position="304"/>
        <end position="326"/>
    </location>
</feature>
<keyword evidence="8" id="KW-0868">Chloride</keyword>
<dbReference type="InterPro" id="IPR050368">
    <property type="entry name" value="ClC-type_chloride_channel"/>
</dbReference>
<protein>
    <submittedName>
        <fullName evidence="11">Chloride channel protein</fullName>
    </submittedName>
</protein>
<keyword evidence="4 10" id="KW-1133">Transmembrane helix</keyword>
<feature type="transmembrane region" description="Helical" evidence="10">
    <location>
        <begin position="203"/>
        <end position="223"/>
    </location>
</feature>
<evidence type="ECO:0000256" key="6">
    <source>
        <dbReference type="ARBA" id="ARBA00023136"/>
    </source>
</evidence>
<evidence type="ECO:0000256" key="4">
    <source>
        <dbReference type="ARBA" id="ARBA00022989"/>
    </source>
</evidence>
<keyword evidence="7" id="KW-0869">Chloride channel</keyword>
<keyword evidence="6 10" id="KW-0472">Membrane</keyword>
<feature type="transmembrane region" description="Helical" evidence="10">
    <location>
        <begin position="338"/>
        <end position="361"/>
    </location>
</feature>
<reference evidence="11 12" key="1">
    <citation type="submission" date="2021-07" db="EMBL/GenBank/DDBJ databases">
        <title>Sphingomonas sp.</title>
        <authorList>
            <person name="Feng G."/>
            <person name="Li J."/>
            <person name="Pan M."/>
        </authorList>
    </citation>
    <scope>NUCLEOTIDE SEQUENCE [LARGE SCALE GENOMIC DNA]</scope>
    <source>
        <strain evidence="11 12">RRHST34</strain>
    </source>
</reference>
<dbReference type="EMBL" id="JAHXZN010000003">
    <property type="protein sequence ID" value="MBW6531326.1"/>
    <property type="molecule type" value="Genomic_DNA"/>
</dbReference>
<dbReference type="PANTHER" id="PTHR43427:SF6">
    <property type="entry name" value="CHLORIDE CHANNEL PROTEIN CLC-E"/>
    <property type="match status" value="1"/>
</dbReference>